<gene>
    <name evidence="10" type="ORF">BMG03_06020</name>
</gene>
<feature type="transmembrane region" description="Helical" evidence="8">
    <location>
        <begin position="449"/>
        <end position="468"/>
    </location>
</feature>
<dbReference type="RefSeq" id="WP_075776321.1">
    <property type="nucleotide sequence ID" value="NZ_CP019437.1"/>
</dbReference>
<feature type="transmembrane region" description="Helical" evidence="8">
    <location>
        <begin position="347"/>
        <end position="377"/>
    </location>
</feature>
<evidence type="ECO:0000256" key="1">
    <source>
        <dbReference type="ARBA" id="ARBA00004651"/>
    </source>
</evidence>
<dbReference type="PROSITE" id="PS51352">
    <property type="entry name" value="THIOREDOXIN_2"/>
    <property type="match status" value="1"/>
</dbReference>
<dbReference type="Gene3D" id="2.60.40.1250">
    <property type="entry name" value="Thiol:disulfide interchange protein DsbD, N-terminal domain"/>
    <property type="match status" value="1"/>
</dbReference>
<feature type="transmembrane region" description="Helical" evidence="8">
    <location>
        <begin position="226"/>
        <end position="257"/>
    </location>
</feature>
<evidence type="ECO:0000259" key="9">
    <source>
        <dbReference type="PROSITE" id="PS51352"/>
    </source>
</evidence>
<keyword evidence="6 8" id="KW-0472">Membrane</keyword>
<organism evidence="10 11">
    <name type="scientific">Thioclava nitratireducens</name>
    <dbReference type="NCBI Taxonomy" id="1915078"/>
    <lineage>
        <taxon>Bacteria</taxon>
        <taxon>Pseudomonadati</taxon>
        <taxon>Pseudomonadota</taxon>
        <taxon>Alphaproteobacteria</taxon>
        <taxon>Rhodobacterales</taxon>
        <taxon>Paracoccaceae</taxon>
        <taxon>Thioclava</taxon>
    </lineage>
</organism>
<accession>A0ABN4XAP5</accession>
<sequence>MNAKALSRLSLRTLWGVFLISLLLPGLAAAQSFDLLKPKGGSGPLSPEAAFQVETEWQDDGTLAVSFDIAPGYYLYRDHLTVSAEGGDAPVIETQPGEMKDDPNFGTVEVWHDHTEAVVSDITGPFTLHWQGCEEKGLCYPPQSREIVPPDGAATASASGAAQSNQAAGVPDYARSDAPASSSASAASSEAESPSPAASNSEESGSELSLSSDDGLVAGIAAKGGWALVVASFFGFGLLLAFTPCVLPMVPIVAGMLGAQGKDLTPARGLALTGTYVLAMAVAFGLLGIVAAWSGQNLQFLMQAPPTVIALALLFAVLALSSFGLFELRLPQALTNKVSSVQGRRGTLAGAAILGFTSTLIVGPCVTAPLAGAFLYIAQTGDAGLGASALFALGLGQGVLLMAVGLFGSAILPRMGEWMVGVNRAFGFVFLGVAIWLLSRVIAGPAILALWALLLIGAGVALGGRDRFGPESSGLRRTGGALGVAALLAGAIEGIGAASGASDPLRPLAPFAASQTVAAASSDVLTEDDFTHVETPEALDAALAAAKGAPVMLITTAEWCTECATIAREVIPDPRVQAALRDVTPIAVDVTKTGAPQQALLKRLGVIGPPTLIFLNPDHTEAQGTRLIGDVTAPKLTTSLSEIAQ</sequence>
<evidence type="ECO:0000256" key="8">
    <source>
        <dbReference type="SAM" id="Phobius"/>
    </source>
</evidence>
<evidence type="ECO:0000256" key="4">
    <source>
        <dbReference type="ARBA" id="ARBA00022748"/>
    </source>
</evidence>
<dbReference type="EMBL" id="CP019437">
    <property type="protein sequence ID" value="AQS47404.1"/>
    <property type="molecule type" value="Genomic_DNA"/>
</dbReference>
<dbReference type="Proteomes" id="UP000185622">
    <property type="component" value="Chromosome"/>
</dbReference>
<evidence type="ECO:0000313" key="11">
    <source>
        <dbReference type="Proteomes" id="UP000185622"/>
    </source>
</evidence>
<comment type="subcellular location">
    <subcellularLocation>
        <location evidence="1">Cell membrane</location>
        <topology evidence="1">Multi-pass membrane protein</topology>
    </subcellularLocation>
</comment>
<evidence type="ECO:0000313" key="10">
    <source>
        <dbReference type="EMBL" id="AQS47404.1"/>
    </source>
</evidence>
<dbReference type="Pfam" id="PF13899">
    <property type="entry name" value="Thioredoxin_7"/>
    <property type="match status" value="1"/>
</dbReference>
<dbReference type="SUPFAM" id="SSF74863">
    <property type="entry name" value="Thiol:disulfide interchange protein DsbD, N-terminal domain (DsbD-alpha)"/>
    <property type="match status" value="1"/>
</dbReference>
<name>A0ABN4XAP5_9RHOB</name>
<dbReference type="InterPro" id="IPR036929">
    <property type="entry name" value="DsbDN_sf"/>
</dbReference>
<evidence type="ECO:0000256" key="5">
    <source>
        <dbReference type="ARBA" id="ARBA00022989"/>
    </source>
</evidence>
<keyword evidence="2" id="KW-1003">Cell membrane</keyword>
<dbReference type="InterPro" id="IPR028250">
    <property type="entry name" value="DsbDN"/>
</dbReference>
<dbReference type="Pfam" id="PF02683">
    <property type="entry name" value="DsbD_TM"/>
    <property type="match status" value="1"/>
</dbReference>
<dbReference type="SUPFAM" id="SSF52833">
    <property type="entry name" value="Thioredoxin-like"/>
    <property type="match status" value="1"/>
</dbReference>
<reference evidence="10 11" key="1">
    <citation type="submission" date="2017-01" db="EMBL/GenBank/DDBJ databases">
        <title>The complete genome sequence of a sulfur-oxidizing marine bacterium Thioclava sp. 25B10_4T.</title>
        <authorList>
            <person name="Liu Y."/>
            <person name="Lai Q."/>
            <person name="Shao Z."/>
        </authorList>
    </citation>
    <scope>NUCLEOTIDE SEQUENCE [LARGE SCALE GENOMIC DNA]</scope>
    <source>
        <strain evidence="10 11">25B10_4</strain>
    </source>
</reference>
<feature type="region of interest" description="Disordered" evidence="7">
    <location>
        <begin position="142"/>
        <end position="207"/>
    </location>
</feature>
<feature type="domain" description="Thioredoxin" evidence="9">
    <location>
        <begin position="502"/>
        <end position="645"/>
    </location>
</feature>
<evidence type="ECO:0000256" key="6">
    <source>
        <dbReference type="ARBA" id="ARBA00023136"/>
    </source>
</evidence>
<feature type="compositionally biased region" description="Low complexity" evidence="7">
    <location>
        <begin position="176"/>
        <end position="207"/>
    </location>
</feature>
<feature type="transmembrane region" description="Helical" evidence="8">
    <location>
        <begin position="307"/>
        <end position="326"/>
    </location>
</feature>
<dbReference type="Pfam" id="PF11412">
    <property type="entry name" value="DsbD_N"/>
    <property type="match status" value="1"/>
</dbReference>
<feature type="transmembrane region" description="Helical" evidence="8">
    <location>
        <begin position="269"/>
        <end position="295"/>
    </location>
</feature>
<keyword evidence="11" id="KW-1185">Reference proteome</keyword>
<dbReference type="NCBIfam" id="NF001419">
    <property type="entry name" value="PRK00293.1"/>
    <property type="match status" value="1"/>
</dbReference>
<dbReference type="InterPro" id="IPR036249">
    <property type="entry name" value="Thioredoxin-like_sf"/>
</dbReference>
<protein>
    <recommendedName>
        <fullName evidence="9">Thioredoxin domain-containing protein</fullName>
    </recommendedName>
</protein>
<evidence type="ECO:0000256" key="7">
    <source>
        <dbReference type="SAM" id="MobiDB-lite"/>
    </source>
</evidence>
<proteinExistence type="predicted"/>
<keyword evidence="4" id="KW-0201">Cytochrome c-type biogenesis</keyword>
<keyword evidence="5 8" id="KW-1133">Transmembrane helix</keyword>
<dbReference type="InterPro" id="IPR013766">
    <property type="entry name" value="Thioredoxin_domain"/>
</dbReference>
<evidence type="ECO:0000256" key="2">
    <source>
        <dbReference type="ARBA" id="ARBA00022475"/>
    </source>
</evidence>
<dbReference type="InterPro" id="IPR003834">
    <property type="entry name" value="Cyt_c_assmbl_TM_dom"/>
</dbReference>
<feature type="compositionally biased region" description="Low complexity" evidence="7">
    <location>
        <begin position="152"/>
        <end position="169"/>
    </location>
</feature>
<feature type="transmembrane region" description="Helical" evidence="8">
    <location>
        <begin position="480"/>
        <end position="501"/>
    </location>
</feature>
<feature type="transmembrane region" description="Helical" evidence="8">
    <location>
        <begin position="389"/>
        <end position="413"/>
    </location>
</feature>
<evidence type="ECO:0000256" key="3">
    <source>
        <dbReference type="ARBA" id="ARBA00022692"/>
    </source>
</evidence>
<dbReference type="Gene3D" id="3.40.30.10">
    <property type="entry name" value="Glutaredoxin"/>
    <property type="match status" value="1"/>
</dbReference>
<keyword evidence="3 8" id="KW-0812">Transmembrane</keyword>
<dbReference type="PANTHER" id="PTHR32234">
    <property type="entry name" value="THIOL:DISULFIDE INTERCHANGE PROTEIN DSBD"/>
    <property type="match status" value="1"/>
</dbReference>
<feature type="transmembrane region" description="Helical" evidence="8">
    <location>
        <begin position="425"/>
        <end position="443"/>
    </location>
</feature>
<dbReference type="PANTHER" id="PTHR32234:SF0">
    <property type="entry name" value="THIOL:DISULFIDE INTERCHANGE PROTEIN DSBD"/>
    <property type="match status" value="1"/>
</dbReference>